<gene>
    <name evidence="2" type="ORF">BJ971_001978</name>
</gene>
<name>A0A7W7MP79_9ACTN</name>
<evidence type="ECO:0000313" key="3">
    <source>
        <dbReference type="Proteomes" id="UP000578112"/>
    </source>
</evidence>
<sequence length="106" mass="11733">MALNPRQRTRKARIAAHASWANTADRQGRTAQATASFLARFEKQVDPLGVLEPEVRAKMAEHARRAYMLQLAERSAKARSRAKAGEAGGRSSRRDEGSESWNVSGR</sequence>
<evidence type="ECO:0000256" key="1">
    <source>
        <dbReference type="SAM" id="MobiDB-lite"/>
    </source>
</evidence>
<dbReference type="Proteomes" id="UP000578112">
    <property type="component" value="Unassembled WGS sequence"/>
</dbReference>
<organism evidence="2 3">
    <name type="scientific">Actinoplanes digitatis</name>
    <dbReference type="NCBI Taxonomy" id="1868"/>
    <lineage>
        <taxon>Bacteria</taxon>
        <taxon>Bacillati</taxon>
        <taxon>Actinomycetota</taxon>
        <taxon>Actinomycetes</taxon>
        <taxon>Micromonosporales</taxon>
        <taxon>Micromonosporaceae</taxon>
        <taxon>Actinoplanes</taxon>
    </lineage>
</organism>
<proteinExistence type="predicted"/>
<dbReference type="RefSeq" id="WP_203709339.1">
    <property type="nucleotide sequence ID" value="NZ_BOMK01000030.1"/>
</dbReference>
<keyword evidence="3" id="KW-1185">Reference proteome</keyword>
<protein>
    <submittedName>
        <fullName evidence="2">Uncharacterized protein</fullName>
    </submittedName>
</protein>
<accession>A0A7W7MP79</accession>
<dbReference type="AlphaFoldDB" id="A0A7W7MP79"/>
<evidence type="ECO:0000313" key="2">
    <source>
        <dbReference type="EMBL" id="MBB4761422.1"/>
    </source>
</evidence>
<reference evidence="2 3" key="1">
    <citation type="submission" date="2020-08" db="EMBL/GenBank/DDBJ databases">
        <title>Sequencing the genomes of 1000 actinobacteria strains.</title>
        <authorList>
            <person name="Klenk H.-P."/>
        </authorList>
    </citation>
    <scope>NUCLEOTIDE SEQUENCE [LARGE SCALE GENOMIC DNA]</scope>
    <source>
        <strain evidence="2 3">DSM 43149</strain>
    </source>
</reference>
<feature type="region of interest" description="Disordered" evidence="1">
    <location>
        <begin position="73"/>
        <end position="106"/>
    </location>
</feature>
<dbReference type="EMBL" id="JACHNH010000001">
    <property type="protein sequence ID" value="MBB4761422.1"/>
    <property type="molecule type" value="Genomic_DNA"/>
</dbReference>
<comment type="caution">
    <text evidence="2">The sequence shown here is derived from an EMBL/GenBank/DDBJ whole genome shotgun (WGS) entry which is preliminary data.</text>
</comment>